<gene>
    <name evidence="1" type="ORF">D777_02076</name>
</gene>
<comment type="caution">
    <text evidence="1">The sequence shown here is derived from an EMBL/GenBank/DDBJ whole genome shotgun (WGS) entry which is preliminary data.</text>
</comment>
<dbReference type="PATRIC" id="fig|1137280.3.peg.1891"/>
<sequence length="40" mass="4264">MSFCMLGIPKAGFAMNFGDTKGCDKFLIIALLGGGFMGFR</sequence>
<evidence type="ECO:0000313" key="1">
    <source>
        <dbReference type="EMBL" id="KEF31727.1"/>
    </source>
</evidence>
<name>A0A072N3C2_9GAMM</name>
<dbReference type="AlphaFoldDB" id="A0A072N3C2"/>
<dbReference type="Proteomes" id="UP000035057">
    <property type="component" value="Unassembled WGS sequence"/>
</dbReference>
<organism evidence="1 2">
    <name type="scientific">Marinobacter nitratireducens</name>
    <dbReference type="NCBI Taxonomy" id="1137280"/>
    <lineage>
        <taxon>Bacteria</taxon>
        <taxon>Pseudomonadati</taxon>
        <taxon>Pseudomonadota</taxon>
        <taxon>Gammaproteobacteria</taxon>
        <taxon>Pseudomonadales</taxon>
        <taxon>Marinobacteraceae</taxon>
        <taxon>Marinobacter</taxon>
    </lineage>
</organism>
<protein>
    <submittedName>
        <fullName evidence="1">Uncharacterized protein</fullName>
    </submittedName>
</protein>
<proteinExistence type="predicted"/>
<dbReference type="EMBL" id="ANIE01000005">
    <property type="protein sequence ID" value="KEF31727.1"/>
    <property type="molecule type" value="Genomic_DNA"/>
</dbReference>
<reference evidence="1 2" key="1">
    <citation type="submission" date="2012-12" db="EMBL/GenBank/DDBJ databases">
        <title>Genome assembly of Marinobacter sp. AK21.</title>
        <authorList>
            <person name="Khatri I."/>
            <person name="Kumar R."/>
            <person name="Vaidya B."/>
            <person name="Subramanian S."/>
            <person name="Pinnaka A."/>
        </authorList>
    </citation>
    <scope>NUCLEOTIDE SEQUENCE [LARGE SCALE GENOMIC DNA]</scope>
    <source>
        <strain evidence="1 2">AK21</strain>
    </source>
</reference>
<evidence type="ECO:0000313" key="2">
    <source>
        <dbReference type="Proteomes" id="UP000035057"/>
    </source>
</evidence>
<keyword evidence="2" id="KW-1185">Reference proteome</keyword>
<accession>A0A072N3C2</accession>
<dbReference type="STRING" id="1137280.D777_02076"/>